<evidence type="ECO:0000313" key="2">
    <source>
        <dbReference type="EMBL" id="CAA6798353.1"/>
    </source>
</evidence>
<proteinExistence type="predicted"/>
<feature type="transmembrane region" description="Helical" evidence="1">
    <location>
        <begin position="6"/>
        <end position="29"/>
    </location>
</feature>
<keyword evidence="1" id="KW-1133">Transmembrane helix</keyword>
<reference evidence="2" key="1">
    <citation type="submission" date="2020-01" db="EMBL/GenBank/DDBJ databases">
        <authorList>
            <person name="Meier V. D."/>
            <person name="Meier V D."/>
        </authorList>
    </citation>
    <scope>NUCLEOTIDE SEQUENCE</scope>
    <source>
        <strain evidence="2">HLG_WM_MAG_06</strain>
    </source>
</reference>
<name>A0A6S6S248_9BACT</name>
<protein>
    <submittedName>
        <fullName evidence="2">Uncharacterized protein</fullName>
    </submittedName>
</protein>
<gene>
    <name evidence="2" type="ORF">HELGO_WM27632</name>
</gene>
<accession>A0A6S6S248</accession>
<keyword evidence="1" id="KW-0812">Transmembrane</keyword>
<keyword evidence="1" id="KW-0472">Membrane</keyword>
<dbReference type="EMBL" id="CACVAP010000001">
    <property type="protein sequence ID" value="CAA6798353.1"/>
    <property type="molecule type" value="Genomic_DNA"/>
</dbReference>
<evidence type="ECO:0000256" key="1">
    <source>
        <dbReference type="SAM" id="Phobius"/>
    </source>
</evidence>
<organism evidence="2">
    <name type="scientific">uncultured Sulfurovum sp</name>
    <dbReference type="NCBI Taxonomy" id="269237"/>
    <lineage>
        <taxon>Bacteria</taxon>
        <taxon>Pseudomonadati</taxon>
        <taxon>Campylobacterota</taxon>
        <taxon>Epsilonproteobacteria</taxon>
        <taxon>Campylobacterales</taxon>
        <taxon>Sulfurovaceae</taxon>
        <taxon>Sulfurovum</taxon>
        <taxon>environmental samples</taxon>
    </lineage>
</organism>
<dbReference type="AlphaFoldDB" id="A0A6S6S248"/>
<sequence length="55" mass="6207">MSGLLYFSGVVQLAGLAGMVLPTVLPLLIDIDTIKLSVKDNYVLTEMHRHKRFEY</sequence>